<dbReference type="STRING" id="264951.A0A443I5X6"/>
<comment type="caution">
    <text evidence="2">The sequence shown here is derived from an EMBL/GenBank/DDBJ whole genome shotgun (WGS) entry which is preliminary data.</text>
</comment>
<reference evidence="2 3" key="1">
    <citation type="journal article" date="2018" name="Front. Microbiol.">
        <title>Genomic and genetic insights into a cosmopolitan fungus, Paecilomyces variotii (Eurotiales).</title>
        <authorList>
            <person name="Urquhart A.S."/>
            <person name="Mondo S.J."/>
            <person name="Makela M.R."/>
            <person name="Hane J.K."/>
            <person name="Wiebenga A."/>
            <person name="He G."/>
            <person name="Mihaltcheva S."/>
            <person name="Pangilinan J."/>
            <person name="Lipzen A."/>
            <person name="Barry K."/>
            <person name="de Vries R.P."/>
            <person name="Grigoriev I.V."/>
            <person name="Idnurm A."/>
        </authorList>
    </citation>
    <scope>NUCLEOTIDE SEQUENCE [LARGE SCALE GENOMIC DNA]</scope>
    <source>
        <strain evidence="2 3">CBS 101075</strain>
    </source>
</reference>
<evidence type="ECO:0008006" key="4">
    <source>
        <dbReference type="Google" id="ProtNLM"/>
    </source>
</evidence>
<feature type="compositionally biased region" description="Polar residues" evidence="1">
    <location>
        <begin position="272"/>
        <end position="284"/>
    </location>
</feature>
<organism evidence="2 3">
    <name type="scientific">Byssochlamys spectabilis</name>
    <name type="common">Paecilomyces variotii</name>
    <dbReference type="NCBI Taxonomy" id="264951"/>
    <lineage>
        <taxon>Eukaryota</taxon>
        <taxon>Fungi</taxon>
        <taxon>Dikarya</taxon>
        <taxon>Ascomycota</taxon>
        <taxon>Pezizomycotina</taxon>
        <taxon>Eurotiomycetes</taxon>
        <taxon>Eurotiomycetidae</taxon>
        <taxon>Eurotiales</taxon>
        <taxon>Thermoascaceae</taxon>
        <taxon>Paecilomyces</taxon>
    </lineage>
</organism>
<proteinExistence type="predicted"/>
<feature type="region of interest" description="Disordered" evidence="1">
    <location>
        <begin position="236"/>
        <end position="298"/>
    </location>
</feature>
<feature type="region of interest" description="Disordered" evidence="1">
    <location>
        <begin position="63"/>
        <end position="88"/>
    </location>
</feature>
<feature type="region of interest" description="Disordered" evidence="1">
    <location>
        <begin position="149"/>
        <end position="175"/>
    </location>
</feature>
<gene>
    <name evidence="2" type="ORF">C8Q69DRAFT_27825</name>
</gene>
<dbReference type="VEuPathDB" id="FungiDB:C8Q69DRAFT_27825"/>
<dbReference type="RefSeq" id="XP_028489155.1">
    <property type="nucleotide sequence ID" value="XM_028626877.1"/>
</dbReference>
<evidence type="ECO:0000313" key="3">
    <source>
        <dbReference type="Proteomes" id="UP000283841"/>
    </source>
</evidence>
<name>A0A443I5X6_BYSSP</name>
<sequence length="472" mass="53422">MVTVEPTDEEFDSLPPAVRRKFFSNLERLRLERMRLEHSDPSFDQDHSSGVFAAHYFQLRRSSTTSRVNTSPKKRGSQRGRRLRKAESAQAAYLATRAESLWFHSLPPKVQQKHFSKEERILFRKGYRNTVILDAADEALCRLEQRRQTKRSLKLSQSEPSSARNSIVSQASQSPVDSAIDMDSAFIDSSRWLEGDGDLDLSLYDYHNHVVDTVPTSEKPPRRRATFRRTLSTTSMHLSRASTSNIHTKVPGSSRSTTAPAPFAKRMHRASTSRPVSSHPTTSRHIARGSVSSIEPGAQYYQDPDARLKLRVYLASPQKFDEAVEFGFPSLESKESARTTKLAEDRNQKPDEPHGIVTEEDSTFGVEDTLHSRRNSISKPLNLQRLSRRIQPVPVSGSRAPGHNREMTLKMTLTRPDLRTDSPVSPSMSEEADDPLKLADLPPADQNSVVWDSQQDERGVIKKVWQRLRGRS</sequence>
<evidence type="ECO:0000256" key="1">
    <source>
        <dbReference type="SAM" id="MobiDB-lite"/>
    </source>
</evidence>
<feature type="compositionally biased region" description="Polar residues" evidence="1">
    <location>
        <begin position="236"/>
        <end position="259"/>
    </location>
</feature>
<evidence type="ECO:0000313" key="2">
    <source>
        <dbReference type="EMBL" id="RWQ99510.1"/>
    </source>
</evidence>
<keyword evidence="3" id="KW-1185">Reference proteome</keyword>
<dbReference type="AlphaFoldDB" id="A0A443I5X6"/>
<feature type="region of interest" description="Disordered" evidence="1">
    <location>
        <begin position="333"/>
        <end position="358"/>
    </location>
</feature>
<dbReference type="Proteomes" id="UP000283841">
    <property type="component" value="Unassembled WGS sequence"/>
</dbReference>
<feature type="compositionally biased region" description="Basic and acidic residues" evidence="1">
    <location>
        <begin position="333"/>
        <end position="354"/>
    </location>
</feature>
<feature type="region of interest" description="Disordered" evidence="1">
    <location>
        <begin position="414"/>
        <end position="456"/>
    </location>
</feature>
<accession>A0A443I5X6</accession>
<protein>
    <recommendedName>
        <fullName evidence="4">Mucin</fullName>
    </recommendedName>
</protein>
<dbReference type="EMBL" id="RCNU01000001">
    <property type="protein sequence ID" value="RWQ99510.1"/>
    <property type="molecule type" value="Genomic_DNA"/>
</dbReference>
<feature type="compositionally biased region" description="Polar residues" evidence="1">
    <location>
        <begin position="154"/>
        <end position="175"/>
    </location>
</feature>
<dbReference type="GeneID" id="39596154"/>
<feature type="compositionally biased region" description="Basic residues" evidence="1">
    <location>
        <begin position="72"/>
        <end position="84"/>
    </location>
</feature>